<reference evidence="1" key="1">
    <citation type="submission" date="2021-03" db="EMBL/GenBank/DDBJ databases">
        <authorList>
            <person name="Tagirdzhanova G."/>
        </authorList>
    </citation>
    <scope>NUCLEOTIDE SEQUENCE</scope>
</reference>
<protein>
    <submittedName>
        <fullName evidence="1">Uncharacterized protein</fullName>
    </submittedName>
</protein>
<dbReference type="GO" id="GO:0008237">
    <property type="term" value="F:metallopeptidase activity"/>
    <property type="evidence" value="ECO:0007669"/>
    <property type="project" value="InterPro"/>
</dbReference>
<dbReference type="EMBL" id="CAJPDS010000007">
    <property type="protein sequence ID" value="CAF9909223.1"/>
    <property type="molecule type" value="Genomic_DNA"/>
</dbReference>
<dbReference type="AlphaFoldDB" id="A0A8H3ERP6"/>
<keyword evidence="2" id="KW-1185">Reference proteome</keyword>
<accession>A0A8H3ERP6</accession>
<name>A0A8H3ERP6_9LECA</name>
<proteinExistence type="predicted"/>
<dbReference type="Gene3D" id="3.40.390.10">
    <property type="entry name" value="Collagenase (Catalytic Domain)"/>
    <property type="match status" value="1"/>
</dbReference>
<organism evidence="1 2">
    <name type="scientific">Heterodermia speciosa</name>
    <dbReference type="NCBI Taxonomy" id="116794"/>
    <lineage>
        <taxon>Eukaryota</taxon>
        <taxon>Fungi</taxon>
        <taxon>Dikarya</taxon>
        <taxon>Ascomycota</taxon>
        <taxon>Pezizomycotina</taxon>
        <taxon>Lecanoromycetes</taxon>
        <taxon>OSLEUM clade</taxon>
        <taxon>Lecanoromycetidae</taxon>
        <taxon>Caliciales</taxon>
        <taxon>Physciaceae</taxon>
        <taxon>Heterodermia</taxon>
    </lineage>
</organism>
<comment type="caution">
    <text evidence="1">The sequence shown here is derived from an EMBL/GenBank/DDBJ whole genome shotgun (WGS) entry which is preliminary data.</text>
</comment>
<dbReference type="Proteomes" id="UP000664521">
    <property type="component" value="Unassembled WGS sequence"/>
</dbReference>
<sequence>MAVVCSAAELDYPVTVSGNYWILGCGSQSATVQHLLQKINRYVYEAVESIDGAGPVGTAISRKFFGGVDPNILRPLLERTATGPNITLTYQNGQESYHPTIVCANSFMPEIEKFWLHCQESNSKRQASWAIGTQFVVICSRTFSLKMLPEPSDCFKRLRNGRFHGGQSLARTQLSVLFHELVHLYLNQSSLKPEVYRLSDIVDLSPADSVKNPANYVFYLASKGNYIPRRHLITQIIKRL</sequence>
<dbReference type="OrthoDB" id="5315472at2759"/>
<gene>
    <name evidence="1" type="ORF">HETSPECPRED_008883</name>
</gene>
<evidence type="ECO:0000313" key="2">
    <source>
        <dbReference type="Proteomes" id="UP000664521"/>
    </source>
</evidence>
<evidence type="ECO:0000313" key="1">
    <source>
        <dbReference type="EMBL" id="CAF9909223.1"/>
    </source>
</evidence>
<dbReference type="InterPro" id="IPR024079">
    <property type="entry name" value="MetalloPept_cat_dom_sf"/>
</dbReference>